<organism evidence="3 4">
    <name type="scientific">Pseudonocardia autotrophica</name>
    <name type="common">Amycolata autotrophica</name>
    <name type="synonym">Nocardia autotrophica</name>
    <dbReference type="NCBI Taxonomy" id="2074"/>
    <lineage>
        <taxon>Bacteria</taxon>
        <taxon>Bacillati</taxon>
        <taxon>Actinomycetota</taxon>
        <taxon>Actinomycetes</taxon>
        <taxon>Pseudonocardiales</taxon>
        <taxon>Pseudonocardiaceae</taxon>
        <taxon>Pseudonocardia</taxon>
    </lineage>
</organism>
<accession>A0A1Y2N4H4</accession>
<feature type="compositionally biased region" description="Polar residues" evidence="1">
    <location>
        <begin position="191"/>
        <end position="210"/>
    </location>
</feature>
<evidence type="ECO:0000256" key="1">
    <source>
        <dbReference type="SAM" id="MobiDB-lite"/>
    </source>
</evidence>
<feature type="signal peptide" evidence="2">
    <location>
        <begin position="1"/>
        <end position="36"/>
    </location>
</feature>
<evidence type="ECO:0000256" key="2">
    <source>
        <dbReference type="SAM" id="SignalP"/>
    </source>
</evidence>
<evidence type="ECO:0000313" key="4">
    <source>
        <dbReference type="Proteomes" id="UP000194360"/>
    </source>
</evidence>
<name>A0A1Y2N4H4_PSEAH</name>
<dbReference type="RefSeq" id="WP_085911618.1">
    <property type="nucleotide sequence ID" value="NZ_AP018920.1"/>
</dbReference>
<evidence type="ECO:0000313" key="3">
    <source>
        <dbReference type="EMBL" id="OSY42393.1"/>
    </source>
</evidence>
<dbReference type="Proteomes" id="UP000194360">
    <property type="component" value="Unassembled WGS sequence"/>
</dbReference>
<proteinExistence type="predicted"/>
<feature type="region of interest" description="Disordered" evidence="1">
    <location>
        <begin position="190"/>
        <end position="210"/>
    </location>
</feature>
<comment type="caution">
    <text evidence="3">The sequence shown here is derived from an EMBL/GenBank/DDBJ whole genome shotgun (WGS) entry which is preliminary data.</text>
</comment>
<evidence type="ECO:0008006" key="5">
    <source>
        <dbReference type="Google" id="ProtNLM"/>
    </source>
</evidence>
<sequence length="210" mass="20459">MNAPETSSSRRTARRIATVGALTVPLALGSAGMALAGDYHDGGKGHDKNRDCAPSFASQEGGLLGLDAAVDPALNIGGIANSGPVSQHITAVDESNSGIVQSGCGAGQAVQVDDLVGLGLDISPSANVGGILNSGPVEQSTTTVDRSNSGVLQSGSGHGPGGGYASQKGSLIGIDATVNPSINIGGLLSSGPVSQSTTTVDQSNSGIVQG</sequence>
<dbReference type="PROSITE" id="PS51318">
    <property type="entry name" value="TAT"/>
    <property type="match status" value="1"/>
</dbReference>
<dbReference type="OrthoDB" id="3573522at2"/>
<dbReference type="AlphaFoldDB" id="A0A1Y2N4H4"/>
<reference evidence="3 4" key="1">
    <citation type="submission" date="2016-09" db="EMBL/GenBank/DDBJ databases">
        <title>Pseudonocardia autotrophica DSM535, a candidate organism with high potential of specific P450 cytochromes.</title>
        <authorList>
            <person name="Grumaz C."/>
            <person name="Vainshtein Y."/>
            <person name="Kirstahler P."/>
            <person name="Sohn K."/>
        </authorList>
    </citation>
    <scope>NUCLEOTIDE SEQUENCE [LARGE SCALE GENOMIC DNA]</scope>
    <source>
        <strain evidence="3 4">DSM 535</strain>
    </source>
</reference>
<keyword evidence="4" id="KW-1185">Reference proteome</keyword>
<protein>
    <recommendedName>
        <fullName evidence="5">Chaplin domain-containing protein</fullName>
    </recommendedName>
</protein>
<keyword evidence="2" id="KW-0732">Signal</keyword>
<feature type="compositionally biased region" description="Polar residues" evidence="1">
    <location>
        <begin position="139"/>
        <end position="149"/>
    </location>
</feature>
<feature type="chain" id="PRO_5010997889" description="Chaplin domain-containing protein" evidence="2">
    <location>
        <begin position="37"/>
        <end position="210"/>
    </location>
</feature>
<feature type="region of interest" description="Disordered" evidence="1">
    <location>
        <begin position="139"/>
        <end position="166"/>
    </location>
</feature>
<dbReference type="EMBL" id="MIGB01000005">
    <property type="protein sequence ID" value="OSY42393.1"/>
    <property type="molecule type" value="Genomic_DNA"/>
</dbReference>
<gene>
    <name evidence="3" type="ORF">BG845_01313</name>
</gene>
<dbReference type="InterPro" id="IPR006311">
    <property type="entry name" value="TAT_signal"/>
</dbReference>